<reference evidence="2 3" key="1">
    <citation type="submission" date="2023-07" db="EMBL/GenBank/DDBJ databases">
        <title>Novel species in genus Planococcus.</title>
        <authorList>
            <person name="Ning S."/>
        </authorList>
    </citation>
    <scope>NUCLEOTIDE SEQUENCE [LARGE SCALE GENOMIC DNA]</scope>
    <source>
        <strain evidence="2 3">N017</strain>
    </source>
</reference>
<proteinExistence type="predicted"/>
<dbReference type="Pfam" id="PF09911">
    <property type="entry name" value="DUF2140"/>
    <property type="match status" value="1"/>
</dbReference>
<gene>
    <name evidence="2" type="ORF">QWY13_00535</name>
</gene>
<dbReference type="Proteomes" id="UP001172142">
    <property type="component" value="Unassembled WGS sequence"/>
</dbReference>
<evidence type="ECO:0000313" key="2">
    <source>
        <dbReference type="EMBL" id="MDN7243957.1"/>
    </source>
</evidence>
<evidence type="ECO:0000313" key="3">
    <source>
        <dbReference type="Proteomes" id="UP001172142"/>
    </source>
</evidence>
<accession>A0ABT8N7U5</accession>
<keyword evidence="1" id="KW-0812">Transmembrane</keyword>
<feature type="transmembrane region" description="Helical" evidence="1">
    <location>
        <begin position="6"/>
        <end position="29"/>
    </location>
</feature>
<protein>
    <submittedName>
        <fullName evidence="2">YpmS family protein</fullName>
    </submittedName>
</protein>
<sequence>MIVLKIWRLAFFVLLGLNLVAVLAFFIFITTPAKGHSLASANTVQELDGNSVVLNVTKSDFEGIANTYIQQAMADSPIPLTLAVNGDVSLSTEFEVFSVALPILLRFDPFVQEDGNLLLIQKSVEVGMLDIPPESALKLLEDSVDLPKFMEVNPTEEQVLLKLTDIPLDDGISVQATSFNLKEDDIRLRVTIQQ</sequence>
<dbReference type="EMBL" id="JAUJWU010000001">
    <property type="protein sequence ID" value="MDN7243957.1"/>
    <property type="molecule type" value="Genomic_DNA"/>
</dbReference>
<keyword evidence="3" id="KW-1185">Reference proteome</keyword>
<keyword evidence="1" id="KW-0472">Membrane</keyword>
<name>A0ABT8N7U5_9BACL</name>
<evidence type="ECO:0000256" key="1">
    <source>
        <dbReference type="SAM" id="Phobius"/>
    </source>
</evidence>
<comment type="caution">
    <text evidence="2">The sequence shown here is derived from an EMBL/GenBank/DDBJ whole genome shotgun (WGS) entry which is preliminary data.</text>
</comment>
<organism evidence="2 3">
    <name type="scientific">Planococcus shenhongbingii</name>
    <dbReference type="NCBI Taxonomy" id="3058398"/>
    <lineage>
        <taxon>Bacteria</taxon>
        <taxon>Bacillati</taxon>
        <taxon>Bacillota</taxon>
        <taxon>Bacilli</taxon>
        <taxon>Bacillales</taxon>
        <taxon>Caryophanaceae</taxon>
        <taxon>Planococcus</taxon>
    </lineage>
</organism>
<keyword evidence="1" id="KW-1133">Transmembrane helix</keyword>
<dbReference type="InterPro" id="IPR018672">
    <property type="entry name" value="DUF2140"/>
</dbReference>